<dbReference type="eggNOG" id="ENOG5032CDV">
    <property type="taxonomic scope" value="Bacteria"/>
</dbReference>
<reference evidence="1 2" key="1">
    <citation type="submission" date="2009-07" db="EMBL/GenBank/DDBJ databases">
        <authorList>
            <person name="Madupu R."/>
            <person name="Sebastian Y."/>
            <person name="Durkin A.S."/>
            <person name="Torralba M."/>
            <person name="Methe B."/>
            <person name="Sutton G.G."/>
            <person name="Strausberg R.L."/>
            <person name="Nelson K.E."/>
        </authorList>
    </citation>
    <scope>NUCLEOTIDE SEQUENCE [LARGE SCALE GENOMIC DNA]</scope>
    <source>
        <strain evidence="1 2">RM3268</strain>
    </source>
</reference>
<sequence>MQLNKYEQITIAKNILKTCYWGNTNYTPEYIVENIHNKFFARKIFSAILENSKFMTMDLAIMDERFVVEFLKDWQNKPINFNKERTRLRLDALINAYIDSSYQLRDMRWN</sequence>
<dbReference type="STRING" id="824.CGRAC_1039"/>
<proteinExistence type="predicted"/>
<evidence type="ECO:0000313" key="2">
    <source>
        <dbReference type="Proteomes" id="UP000005709"/>
    </source>
</evidence>
<organism evidence="1 2">
    <name type="scientific">Campylobacter gracilis RM3268</name>
    <dbReference type="NCBI Taxonomy" id="553220"/>
    <lineage>
        <taxon>Bacteria</taxon>
        <taxon>Pseudomonadati</taxon>
        <taxon>Campylobacterota</taxon>
        <taxon>Epsilonproteobacteria</taxon>
        <taxon>Campylobacterales</taxon>
        <taxon>Campylobacteraceae</taxon>
        <taxon>Campylobacter</taxon>
    </lineage>
</organism>
<gene>
    <name evidence="1" type="ORF">CAMGR0001_1085</name>
</gene>
<dbReference type="AlphaFoldDB" id="C8PGU0"/>
<dbReference type="RefSeq" id="WP_005870737.1">
    <property type="nucleotide sequence ID" value="NZ_ACYG01000019.1"/>
</dbReference>
<protein>
    <submittedName>
        <fullName evidence="1">Uncharacterized protein</fullName>
    </submittedName>
</protein>
<dbReference type="EMBL" id="ACYG01000019">
    <property type="protein sequence ID" value="EEV18328.1"/>
    <property type="molecule type" value="Genomic_DNA"/>
</dbReference>
<dbReference type="OrthoDB" id="5359341at2"/>
<comment type="caution">
    <text evidence="1">The sequence shown here is derived from an EMBL/GenBank/DDBJ whole genome shotgun (WGS) entry which is preliminary data.</text>
</comment>
<keyword evidence="2" id="KW-1185">Reference proteome</keyword>
<accession>C8PGU0</accession>
<evidence type="ECO:0000313" key="1">
    <source>
        <dbReference type="EMBL" id="EEV18328.1"/>
    </source>
</evidence>
<dbReference type="Proteomes" id="UP000005709">
    <property type="component" value="Unassembled WGS sequence"/>
</dbReference>
<name>C8PGU0_9BACT</name>